<accession>A0ABT1ZYI1</accession>
<name>A0ABT1ZYI1_9BURK</name>
<dbReference type="Proteomes" id="UP001204151">
    <property type="component" value="Unassembled WGS sequence"/>
</dbReference>
<dbReference type="SUPFAM" id="SSF46785">
    <property type="entry name" value="Winged helix' DNA-binding domain"/>
    <property type="match status" value="1"/>
</dbReference>
<keyword evidence="3" id="KW-1185">Reference proteome</keyword>
<dbReference type="InterPro" id="IPR036388">
    <property type="entry name" value="WH-like_DNA-bd_sf"/>
</dbReference>
<dbReference type="Gene3D" id="1.10.10.10">
    <property type="entry name" value="Winged helix-like DNA-binding domain superfamily/Winged helix DNA-binding domain"/>
    <property type="match status" value="1"/>
</dbReference>
<protein>
    <submittedName>
        <fullName evidence="2">MarR family winged helix-turn-helix transcriptional regulator</fullName>
    </submittedName>
</protein>
<dbReference type="InterPro" id="IPR039422">
    <property type="entry name" value="MarR/SlyA-like"/>
</dbReference>
<comment type="caution">
    <text evidence="2">The sequence shown here is derived from an EMBL/GenBank/DDBJ whole genome shotgun (WGS) entry which is preliminary data.</text>
</comment>
<organism evidence="2 3">
    <name type="scientific">Massilia pinisoli</name>
    <dbReference type="NCBI Taxonomy" id="1772194"/>
    <lineage>
        <taxon>Bacteria</taxon>
        <taxon>Pseudomonadati</taxon>
        <taxon>Pseudomonadota</taxon>
        <taxon>Betaproteobacteria</taxon>
        <taxon>Burkholderiales</taxon>
        <taxon>Oxalobacteraceae</taxon>
        <taxon>Telluria group</taxon>
        <taxon>Massilia</taxon>
    </lineage>
</organism>
<dbReference type="RefSeq" id="WP_258819490.1">
    <property type="nucleotide sequence ID" value="NZ_JANUGW010000027.1"/>
</dbReference>
<evidence type="ECO:0000259" key="1">
    <source>
        <dbReference type="PROSITE" id="PS50995"/>
    </source>
</evidence>
<dbReference type="Pfam" id="PF12802">
    <property type="entry name" value="MarR_2"/>
    <property type="match status" value="1"/>
</dbReference>
<dbReference type="PANTHER" id="PTHR33164">
    <property type="entry name" value="TRANSCRIPTIONAL REGULATOR, MARR FAMILY"/>
    <property type="match status" value="1"/>
</dbReference>
<evidence type="ECO:0000313" key="2">
    <source>
        <dbReference type="EMBL" id="MCS0584950.1"/>
    </source>
</evidence>
<dbReference type="SMART" id="SM00347">
    <property type="entry name" value="HTH_MARR"/>
    <property type="match status" value="1"/>
</dbReference>
<dbReference type="InterPro" id="IPR036390">
    <property type="entry name" value="WH_DNA-bd_sf"/>
</dbReference>
<dbReference type="PROSITE" id="PS50995">
    <property type="entry name" value="HTH_MARR_2"/>
    <property type="match status" value="1"/>
</dbReference>
<dbReference type="PANTHER" id="PTHR33164:SF105">
    <property type="entry name" value="TRANSCRIPTIONAL REPRESSOR PROTEIN-RELATED"/>
    <property type="match status" value="1"/>
</dbReference>
<feature type="domain" description="HTH marR-type" evidence="1">
    <location>
        <begin position="1"/>
        <end position="140"/>
    </location>
</feature>
<evidence type="ECO:0000313" key="3">
    <source>
        <dbReference type="Proteomes" id="UP001204151"/>
    </source>
</evidence>
<sequence length="140" mass="15538">MTASERLIACNCFASRKAARLITKMYEDHLSRVDLTSTQFSILVYVDEVEAASMKDLVEALVMERTSVIRALQPLERDGLVAIGPDEEDARRNVVRLTDAGRAKLAQAMPVWRDAQAEFESRFGAGLAEELRQSLLALAP</sequence>
<proteinExistence type="predicted"/>
<gene>
    <name evidence="2" type="ORF">NX784_25505</name>
</gene>
<reference evidence="2 3" key="1">
    <citation type="submission" date="2022-08" db="EMBL/GenBank/DDBJ databases">
        <title>Reclassification of Massilia species as members of the genera Telluria, Duganella, Pseudoduganella, Mokoshia gen. nov. and Zemynaea gen. nov. using orthogonal and non-orthogonal genome-based approaches.</title>
        <authorList>
            <person name="Bowman J.P."/>
        </authorList>
    </citation>
    <scope>NUCLEOTIDE SEQUENCE [LARGE SCALE GENOMIC DNA]</scope>
    <source>
        <strain evidence="2 3">JCM 31316</strain>
    </source>
</reference>
<dbReference type="InterPro" id="IPR000835">
    <property type="entry name" value="HTH_MarR-typ"/>
</dbReference>
<dbReference type="EMBL" id="JANUGW010000027">
    <property type="protein sequence ID" value="MCS0584950.1"/>
    <property type="molecule type" value="Genomic_DNA"/>
</dbReference>